<dbReference type="OrthoDB" id="9855970at2"/>
<evidence type="ECO:0000313" key="1">
    <source>
        <dbReference type="EMBL" id="BBZ32921.1"/>
    </source>
</evidence>
<dbReference type="Proteomes" id="UP000466931">
    <property type="component" value="Chromosome"/>
</dbReference>
<name>A0A7I7XUS9_9MYCO</name>
<protein>
    <submittedName>
        <fullName evidence="1">Uncharacterized protein</fullName>
    </submittedName>
</protein>
<dbReference type="AlphaFoldDB" id="A0A7I7XUS9"/>
<dbReference type="EMBL" id="AP022612">
    <property type="protein sequence ID" value="BBZ32921.1"/>
    <property type="molecule type" value="Genomic_DNA"/>
</dbReference>
<reference evidence="1" key="2">
    <citation type="submission" date="2020-02" db="EMBL/GenBank/DDBJ databases">
        <authorList>
            <person name="Matsumoto Y."/>
            <person name="Motooka D."/>
            <person name="Nakamura S."/>
        </authorList>
    </citation>
    <scope>NUCLEOTIDE SEQUENCE</scope>
    <source>
        <strain evidence="1">JCM 13671</strain>
    </source>
</reference>
<gene>
    <name evidence="1" type="ORF">MCNF_15260</name>
</gene>
<evidence type="ECO:0000313" key="2">
    <source>
        <dbReference type="Proteomes" id="UP000466931"/>
    </source>
</evidence>
<organism evidence="1 2">
    <name type="scientific">Mycolicibacterium confluentis</name>
    <dbReference type="NCBI Taxonomy" id="28047"/>
    <lineage>
        <taxon>Bacteria</taxon>
        <taxon>Bacillati</taxon>
        <taxon>Actinomycetota</taxon>
        <taxon>Actinomycetes</taxon>
        <taxon>Mycobacteriales</taxon>
        <taxon>Mycobacteriaceae</taxon>
        <taxon>Mycolicibacterium</taxon>
    </lineage>
</organism>
<dbReference type="RefSeq" id="WP_085151299.1">
    <property type="nucleotide sequence ID" value="NZ_AP022612.1"/>
</dbReference>
<keyword evidence="2" id="KW-1185">Reference proteome</keyword>
<accession>A0A7I7XUS9</accession>
<reference evidence="1" key="1">
    <citation type="journal article" date="2019" name="Emerg. Microbes Infect.">
        <title>Comprehensive subspecies identification of 175 nontuberculous mycobacteria species based on 7547 genomic profiles.</title>
        <authorList>
            <person name="Matsumoto Y."/>
            <person name="Kinjo T."/>
            <person name="Motooka D."/>
            <person name="Nabeya D."/>
            <person name="Jung N."/>
            <person name="Uechi K."/>
            <person name="Horii T."/>
            <person name="Iida T."/>
            <person name="Fujita J."/>
            <person name="Nakamura S."/>
        </authorList>
    </citation>
    <scope>NUCLEOTIDE SEQUENCE [LARGE SCALE GENOMIC DNA]</scope>
    <source>
        <strain evidence="1">JCM 13671</strain>
    </source>
</reference>
<sequence>MFNIDNARIASVAAGALAVVGLGFAAPALADSVRSDADALSTVIGVNAPTYEFEDFGVLHDRGQRVGIKGPGFEPVRPTIRRTAEGR</sequence>
<proteinExistence type="predicted"/>